<evidence type="ECO:0000313" key="1">
    <source>
        <dbReference type="EMBL" id="MBX36193.1"/>
    </source>
</evidence>
<reference evidence="1" key="1">
    <citation type="submission" date="2018-02" db="EMBL/GenBank/DDBJ databases">
        <title>Rhizophora mucronata_Transcriptome.</title>
        <authorList>
            <person name="Meera S.P."/>
            <person name="Sreeshan A."/>
            <person name="Augustine A."/>
        </authorList>
    </citation>
    <scope>NUCLEOTIDE SEQUENCE</scope>
    <source>
        <tissue evidence="1">Leaf</tissue>
    </source>
</reference>
<proteinExistence type="predicted"/>
<dbReference type="AlphaFoldDB" id="A0A2P2N136"/>
<name>A0A2P2N136_RHIMU</name>
<sequence length="23" mass="3019">MGKHKFLYWYLILLKLFYREKVE</sequence>
<protein>
    <submittedName>
        <fullName evidence="1">Uncharacterized protein</fullName>
    </submittedName>
</protein>
<dbReference type="EMBL" id="GGEC01055709">
    <property type="protein sequence ID" value="MBX36193.1"/>
    <property type="molecule type" value="Transcribed_RNA"/>
</dbReference>
<accession>A0A2P2N136</accession>
<organism evidence="1">
    <name type="scientific">Rhizophora mucronata</name>
    <name type="common">Asiatic mangrove</name>
    <dbReference type="NCBI Taxonomy" id="61149"/>
    <lineage>
        <taxon>Eukaryota</taxon>
        <taxon>Viridiplantae</taxon>
        <taxon>Streptophyta</taxon>
        <taxon>Embryophyta</taxon>
        <taxon>Tracheophyta</taxon>
        <taxon>Spermatophyta</taxon>
        <taxon>Magnoliopsida</taxon>
        <taxon>eudicotyledons</taxon>
        <taxon>Gunneridae</taxon>
        <taxon>Pentapetalae</taxon>
        <taxon>rosids</taxon>
        <taxon>fabids</taxon>
        <taxon>Malpighiales</taxon>
        <taxon>Rhizophoraceae</taxon>
        <taxon>Rhizophora</taxon>
    </lineage>
</organism>